<evidence type="ECO:0000256" key="15">
    <source>
        <dbReference type="PIRSR" id="PIRSR000099-3"/>
    </source>
</evidence>
<dbReference type="InterPro" id="IPR016161">
    <property type="entry name" value="Ald_DH/histidinol_DH"/>
</dbReference>
<evidence type="ECO:0000256" key="2">
    <source>
        <dbReference type="ARBA" id="ARBA00010178"/>
    </source>
</evidence>
<feature type="binding site" evidence="11 15">
    <location>
        <position position="236"/>
    </location>
    <ligand>
        <name>substrate</name>
    </ligand>
</feature>
<protein>
    <recommendedName>
        <fullName evidence="3 11">Histidinol dehydrogenase</fullName>
        <shortName evidence="11">HDH</shortName>
        <ecNumber evidence="3 11">1.1.1.23</ecNumber>
    </recommendedName>
</protein>
<dbReference type="PATRIC" id="fig|29423.5.peg.1521"/>
<evidence type="ECO:0000256" key="6">
    <source>
        <dbReference type="ARBA" id="ARBA00022833"/>
    </source>
</evidence>
<feature type="binding site" evidence="11 16">
    <location>
        <position position="418"/>
    </location>
    <ligand>
        <name>Zn(2+)</name>
        <dbReference type="ChEBI" id="CHEBI:29105"/>
    </ligand>
</feature>
<dbReference type="AlphaFoldDB" id="A0A0W0WZL4"/>
<dbReference type="FunFam" id="1.20.5.1300:FF:000002">
    <property type="entry name" value="Histidinol dehydrogenase, chloroplastic"/>
    <property type="match status" value="1"/>
</dbReference>
<reference evidence="18 19" key="1">
    <citation type="submission" date="2015-11" db="EMBL/GenBank/DDBJ databases">
        <title>Genomic analysis of 38 Legionella species identifies large and diverse effector repertoires.</title>
        <authorList>
            <person name="Burstein D."/>
            <person name="Amaro F."/>
            <person name="Zusman T."/>
            <person name="Lifshitz Z."/>
            <person name="Cohen O."/>
            <person name="Gilbert J.A."/>
            <person name="Pupko T."/>
            <person name="Shuman H.A."/>
            <person name="Segal G."/>
        </authorList>
    </citation>
    <scope>NUCLEOTIDE SEQUENCE [LARGE SCALE GENOMIC DNA]</scope>
    <source>
        <strain evidence="18 19">Oak Ridge-10</strain>
    </source>
</reference>
<feature type="binding site" evidence="11 15">
    <location>
        <position position="326"/>
    </location>
    <ligand>
        <name>substrate</name>
    </ligand>
</feature>
<dbReference type="GO" id="GO:0005829">
    <property type="term" value="C:cytosol"/>
    <property type="evidence" value="ECO:0007669"/>
    <property type="project" value="TreeGrafter"/>
</dbReference>
<dbReference type="NCBIfam" id="TIGR00069">
    <property type="entry name" value="hisD"/>
    <property type="match status" value="1"/>
</dbReference>
<sequence>MLTIEHWQDLSLESKRQRLTRPQQRNSPKNSVCAILTAVKEEGDQALLRFTREFDGVSLSSLAVAKERFTEANISSRALTAIKTAIQTITAFHQAAMPKPVQVNTAKGVHIKRLYRPLNKVGLYVPGGNHTPLISSLLMQAIPALIAGCPVRILCTPPNSMGELDPNLLVAARLCQIETIYTIGGAQAIAAMAFGTKTIPKVDKIFGPGNRYVTEAKTQVSIDPAGTAIDMPAGPSEVMIIADDNANPAYVAADLLAQAEHGTDSQVLLICESLSFAKAVNIALKQQLQTLSRQAIILQSLAQSRIFTCRERTETWAIINQYAPEHLIINRTDAPDWVSGIENAGTIFLGPWAAETLGDYATGSNHVLPTNGFARSHSGLSTTDFLKAISVQSITEEGLEQIGETAYTLAMLEGLDAHAQAVKRRLTPLGELL</sequence>
<keyword evidence="6 11" id="KW-0862">Zinc</keyword>
<evidence type="ECO:0000313" key="18">
    <source>
        <dbReference type="EMBL" id="KTD37774.1"/>
    </source>
</evidence>
<feature type="binding site" evidence="11 15">
    <location>
        <position position="359"/>
    </location>
    <ligand>
        <name>substrate</name>
    </ligand>
</feature>
<evidence type="ECO:0000256" key="7">
    <source>
        <dbReference type="ARBA" id="ARBA00023002"/>
    </source>
</evidence>
<name>A0A0W0WZL4_9GAMM</name>
<feature type="active site" description="Proton acceptor" evidence="11 13">
    <location>
        <position position="325"/>
    </location>
</feature>
<dbReference type="Pfam" id="PF00815">
    <property type="entry name" value="Histidinol_dh"/>
    <property type="match status" value="1"/>
</dbReference>
<evidence type="ECO:0000256" key="13">
    <source>
        <dbReference type="PIRSR" id="PIRSR000099-1"/>
    </source>
</evidence>
<dbReference type="PIRSF" id="PIRSF000099">
    <property type="entry name" value="Histidinol_dh"/>
    <property type="match status" value="1"/>
</dbReference>
<evidence type="ECO:0000256" key="17">
    <source>
        <dbReference type="RuleBase" id="RU004175"/>
    </source>
</evidence>
<gene>
    <name evidence="11 18" type="primary">hisD</name>
    <name evidence="18" type="ORF">Loak_1450</name>
</gene>
<feature type="binding site" evidence="11 16">
    <location>
        <position position="258"/>
    </location>
    <ligand>
        <name>Zn(2+)</name>
        <dbReference type="ChEBI" id="CHEBI:29105"/>
    </ligand>
</feature>
<dbReference type="GO" id="GO:0051287">
    <property type="term" value="F:NAD binding"/>
    <property type="evidence" value="ECO:0007669"/>
    <property type="project" value="InterPro"/>
</dbReference>
<keyword evidence="4 11" id="KW-0028">Amino-acid biosynthesis</keyword>
<evidence type="ECO:0000256" key="12">
    <source>
        <dbReference type="PIRNR" id="PIRNR000099"/>
    </source>
</evidence>
<evidence type="ECO:0000256" key="9">
    <source>
        <dbReference type="ARBA" id="ARBA00023102"/>
    </source>
</evidence>
<feature type="binding site" evidence="11 14">
    <location>
        <position position="187"/>
    </location>
    <ligand>
        <name>NAD(+)</name>
        <dbReference type="ChEBI" id="CHEBI:57540"/>
    </ligand>
</feature>
<keyword evidence="5 11" id="KW-0479">Metal-binding</keyword>
<dbReference type="FunFam" id="3.40.50.1980:FF:000001">
    <property type="entry name" value="Histidinol dehydrogenase"/>
    <property type="match status" value="1"/>
</dbReference>
<dbReference type="InterPro" id="IPR012131">
    <property type="entry name" value="Hstdl_DH"/>
</dbReference>
<evidence type="ECO:0000256" key="5">
    <source>
        <dbReference type="ARBA" id="ARBA00022723"/>
    </source>
</evidence>
<feature type="binding site" evidence="11 14">
    <location>
        <position position="210"/>
    </location>
    <ligand>
        <name>NAD(+)</name>
        <dbReference type="ChEBI" id="CHEBI:57540"/>
    </ligand>
</feature>
<feature type="binding site" evidence="11 16">
    <location>
        <position position="359"/>
    </location>
    <ligand>
        <name>Zn(2+)</name>
        <dbReference type="ChEBI" id="CHEBI:29105"/>
    </ligand>
</feature>
<comment type="catalytic activity">
    <reaction evidence="10 11">
        <text>L-histidinol + 2 NAD(+) + H2O = L-histidine + 2 NADH + 3 H(+)</text>
        <dbReference type="Rhea" id="RHEA:20641"/>
        <dbReference type="ChEBI" id="CHEBI:15377"/>
        <dbReference type="ChEBI" id="CHEBI:15378"/>
        <dbReference type="ChEBI" id="CHEBI:57540"/>
        <dbReference type="ChEBI" id="CHEBI:57595"/>
        <dbReference type="ChEBI" id="CHEBI:57699"/>
        <dbReference type="ChEBI" id="CHEBI:57945"/>
        <dbReference type="EC" id="1.1.1.23"/>
    </reaction>
</comment>
<dbReference type="HAMAP" id="MF_01024">
    <property type="entry name" value="HisD"/>
    <property type="match status" value="1"/>
</dbReference>
<proteinExistence type="inferred from homology"/>
<comment type="cofactor">
    <cofactor evidence="11 16">
        <name>Zn(2+)</name>
        <dbReference type="ChEBI" id="CHEBI:29105"/>
    </cofactor>
    <text evidence="11 16">Binds 1 zinc ion per subunit.</text>
</comment>
<dbReference type="PRINTS" id="PR00083">
    <property type="entry name" value="HOLDHDRGNASE"/>
</dbReference>
<dbReference type="RefSeq" id="WP_025385371.1">
    <property type="nucleotide sequence ID" value="NZ_LCUA01000002.1"/>
</dbReference>
<dbReference type="Gene3D" id="1.20.5.1300">
    <property type="match status" value="1"/>
</dbReference>
<evidence type="ECO:0000256" key="3">
    <source>
        <dbReference type="ARBA" id="ARBA00012965"/>
    </source>
</evidence>
<feature type="binding site" evidence="11 16">
    <location>
        <position position="261"/>
    </location>
    <ligand>
        <name>Zn(2+)</name>
        <dbReference type="ChEBI" id="CHEBI:29105"/>
    </ligand>
</feature>
<evidence type="ECO:0000256" key="4">
    <source>
        <dbReference type="ARBA" id="ARBA00022605"/>
    </source>
</evidence>
<evidence type="ECO:0000256" key="8">
    <source>
        <dbReference type="ARBA" id="ARBA00023027"/>
    </source>
</evidence>
<dbReference type="PANTHER" id="PTHR21256">
    <property type="entry name" value="HISTIDINOL DEHYDROGENASE HDH"/>
    <property type="match status" value="1"/>
</dbReference>
<feature type="active site" description="Proton acceptor" evidence="11 13">
    <location>
        <position position="326"/>
    </location>
</feature>
<evidence type="ECO:0000256" key="16">
    <source>
        <dbReference type="PIRSR" id="PIRSR000099-4"/>
    </source>
</evidence>
<dbReference type="InterPro" id="IPR022695">
    <property type="entry name" value="Histidinol_DH_monofunct"/>
</dbReference>
<evidence type="ECO:0000256" key="11">
    <source>
        <dbReference type="HAMAP-Rule" id="MF_01024"/>
    </source>
</evidence>
<dbReference type="Proteomes" id="UP000054858">
    <property type="component" value="Unassembled WGS sequence"/>
</dbReference>
<comment type="function">
    <text evidence="11">Catalyzes the sequential NAD-dependent oxidations of L-histidinol to L-histidinaldehyde and then to L-histidine.</text>
</comment>
<feature type="binding site" evidence="11 15">
    <location>
        <position position="413"/>
    </location>
    <ligand>
        <name>substrate</name>
    </ligand>
</feature>
<comment type="pathway">
    <text evidence="1 11">Amino-acid biosynthesis; L-histidine biosynthesis; L-histidine from 5-phospho-alpha-D-ribose 1-diphosphate: step 9/9.</text>
</comment>
<evidence type="ECO:0000256" key="10">
    <source>
        <dbReference type="ARBA" id="ARBA00049489"/>
    </source>
</evidence>
<dbReference type="GO" id="GO:0008270">
    <property type="term" value="F:zinc ion binding"/>
    <property type="evidence" value="ECO:0007669"/>
    <property type="project" value="UniProtKB-UniRule"/>
</dbReference>
<keyword evidence="8 11" id="KW-0520">NAD</keyword>
<feature type="binding site" evidence="11 15">
    <location>
        <position position="258"/>
    </location>
    <ligand>
        <name>substrate</name>
    </ligand>
</feature>
<dbReference type="PANTHER" id="PTHR21256:SF2">
    <property type="entry name" value="HISTIDINE BIOSYNTHESIS TRIFUNCTIONAL PROTEIN"/>
    <property type="match status" value="1"/>
</dbReference>
<dbReference type="UniPathway" id="UPA00031">
    <property type="reaction ID" value="UER00014"/>
</dbReference>
<feature type="binding site" evidence="11 15">
    <location>
        <position position="418"/>
    </location>
    <ligand>
        <name>substrate</name>
    </ligand>
</feature>
<comment type="caution">
    <text evidence="18">The sequence shown here is derived from an EMBL/GenBank/DDBJ whole genome shotgun (WGS) entry which is preliminary data.</text>
</comment>
<dbReference type="EC" id="1.1.1.23" evidence="3 11"/>
<keyword evidence="7 11" id="KW-0560">Oxidoreductase</keyword>
<dbReference type="GO" id="GO:0000105">
    <property type="term" value="P:L-histidine biosynthetic process"/>
    <property type="evidence" value="ECO:0007669"/>
    <property type="project" value="UniProtKB-UniRule"/>
</dbReference>
<keyword evidence="9 11" id="KW-0368">Histidine biosynthesis</keyword>
<evidence type="ECO:0000256" key="1">
    <source>
        <dbReference type="ARBA" id="ARBA00004940"/>
    </source>
</evidence>
<dbReference type="InterPro" id="IPR001692">
    <property type="entry name" value="Histidinol_DH_CS"/>
</dbReference>
<dbReference type="SUPFAM" id="SSF53720">
    <property type="entry name" value="ALDH-like"/>
    <property type="match status" value="1"/>
</dbReference>
<dbReference type="CDD" id="cd06572">
    <property type="entry name" value="Histidinol_dh"/>
    <property type="match status" value="1"/>
</dbReference>
<organism evidence="18 19">
    <name type="scientific">Legionella oakridgensis</name>
    <dbReference type="NCBI Taxonomy" id="29423"/>
    <lineage>
        <taxon>Bacteria</taxon>
        <taxon>Pseudomonadati</taxon>
        <taxon>Pseudomonadota</taxon>
        <taxon>Gammaproteobacteria</taxon>
        <taxon>Legionellales</taxon>
        <taxon>Legionellaceae</taxon>
        <taxon>Legionella</taxon>
    </lineage>
</organism>
<evidence type="ECO:0000256" key="14">
    <source>
        <dbReference type="PIRSR" id="PIRSR000099-2"/>
    </source>
</evidence>
<comment type="similarity">
    <text evidence="2 11 12 17">Belongs to the histidinol dehydrogenase family.</text>
</comment>
<dbReference type="GO" id="GO:0004399">
    <property type="term" value="F:histidinol dehydrogenase activity"/>
    <property type="evidence" value="ECO:0007669"/>
    <property type="project" value="UniProtKB-UniRule"/>
</dbReference>
<dbReference type="Gene3D" id="3.40.50.1980">
    <property type="entry name" value="Nitrogenase molybdenum iron protein domain"/>
    <property type="match status" value="2"/>
</dbReference>
<feature type="binding site" evidence="11 15">
    <location>
        <position position="261"/>
    </location>
    <ligand>
        <name>substrate</name>
    </ligand>
</feature>
<dbReference type="EMBL" id="LNYP01000029">
    <property type="protein sequence ID" value="KTD37774.1"/>
    <property type="molecule type" value="Genomic_DNA"/>
</dbReference>
<feature type="binding site" evidence="11 14">
    <location>
        <position position="124"/>
    </location>
    <ligand>
        <name>NAD(+)</name>
        <dbReference type="ChEBI" id="CHEBI:57540"/>
    </ligand>
</feature>
<evidence type="ECO:0000313" key="19">
    <source>
        <dbReference type="Proteomes" id="UP000054858"/>
    </source>
</evidence>
<dbReference type="PROSITE" id="PS00611">
    <property type="entry name" value="HISOL_DEHYDROGENASE"/>
    <property type="match status" value="1"/>
</dbReference>
<accession>A0A0W0WZL4</accession>